<gene>
    <name evidence="2" type="ORF">OBRU01_00449</name>
</gene>
<evidence type="ECO:0000313" key="3">
    <source>
        <dbReference type="Proteomes" id="UP000037510"/>
    </source>
</evidence>
<protein>
    <submittedName>
        <fullName evidence="2">Transposon BEL-like protein</fullName>
    </submittedName>
</protein>
<feature type="domain" description="DUF5641" evidence="1">
    <location>
        <begin position="49"/>
        <end position="110"/>
    </location>
</feature>
<keyword evidence="3" id="KW-1185">Reference proteome</keyword>
<dbReference type="EMBL" id="JTDY01000089">
    <property type="protein sequence ID" value="KOB78950.1"/>
    <property type="molecule type" value="Genomic_DNA"/>
</dbReference>
<sequence length="118" mass="13294">MEALLIEFDELQSRIEVLNEPNQDTELATRDLVENEFDTCISIAQDFIKTHSSPSQQEEVLIKEVNVPPLCWRLGRVSRLYIGSDQIPRVADIATANGTIKRALNRLVLLPTSDSNES</sequence>
<dbReference type="Proteomes" id="UP000037510">
    <property type="component" value="Unassembled WGS sequence"/>
</dbReference>
<reference evidence="2 3" key="1">
    <citation type="journal article" date="2015" name="Genome Biol. Evol.">
        <title>The genome of winter moth (Operophtera brumata) provides a genomic perspective on sexual dimorphism and phenology.</title>
        <authorList>
            <person name="Derks M.F."/>
            <person name="Smit S."/>
            <person name="Salis L."/>
            <person name="Schijlen E."/>
            <person name="Bossers A."/>
            <person name="Mateman C."/>
            <person name="Pijl A.S."/>
            <person name="de Ridder D."/>
            <person name="Groenen M.A."/>
            <person name="Visser M.E."/>
            <person name="Megens H.J."/>
        </authorList>
    </citation>
    <scope>NUCLEOTIDE SEQUENCE [LARGE SCALE GENOMIC DNA]</scope>
    <source>
        <strain evidence="2">WM2013NL</strain>
        <tissue evidence="2">Head and thorax</tissue>
    </source>
</reference>
<dbReference type="AlphaFoldDB" id="A0A0L7LU11"/>
<evidence type="ECO:0000313" key="2">
    <source>
        <dbReference type="EMBL" id="KOB78950.1"/>
    </source>
</evidence>
<organism evidence="2 3">
    <name type="scientific">Operophtera brumata</name>
    <name type="common">Winter moth</name>
    <name type="synonym">Phalaena brumata</name>
    <dbReference type="NCBI Taxonomy" id="104452"/>
    <lineage>
        <taxon>Eukaryota</taxon>
        <taxon>Metazoa</taxon>
        <taxon>Ecdysozoa</taxon>
        <taxon>Arthropoda</taxon>
        <taxon>Hexapoda</taxon>
        <taxon>Insecta</taxon>
        <taxon>Pterygota</taxon>
        <taxon>Neoptera</taxon>
        <taxon>Endopterygota</taxon>
        <taxon>Lepidoptera</taxon>
        <taxon>Glossata</taxon>
        <taxon>Ditrysia</taxon>
        <taxon>Geometroidea</taxon>
        <taxon>Geometridae</taxon>
        <taxon>Larentiinae</taxon>
        <taxon>Operophtera</taxon>
    </lineage>
</organism>
<dbReference type="InterPro" id="IPR040676">
    <property type="entry name" value="DUF5641"/>
</dbReference>
<proteinExistence type="predicted"/>
<dbReference type="Pfam" id="PF18701">
    <property type="entry name" value="DUF5641"/>
    <property type="match status" value="1"/>
</dbReference>
<accession>A0A0L7LU11</accession>
<comment type="caution">
    <text evidence="2">The sequence shown here is derived from an EMBL/GenBank/DDBJ whole genome shotgun (WGS) entry which is preliminary data.</text>
</comment>
<name>A0A0L7LU11_OPEBR</name>
<evidence type="ECO:0000259" key="1">
    <source>
        <dbReference type="Pfam" id="PF18701"/>
    </source>
</evidence>